<keyword evidence="2" id="KW-0732">Signal</keyword>
<dbReference type="PANTHER" id="PTHR38037:SF2">
    <property type="entry name" value="ATP-DEPENDENT ZINC PROTEASE DOMAIN-CONTAINING PROTEIN-RELATED"/>
    <property type="match status" value="1"/>
</dbReference>
<keyword evidence="4" id="KW-0378">Hydrolase</keyword>
<dbReference type="GO" id="GO:0006508">
    <property type="term" value="P:proteolysis"/>
    <property type="evidence" value="ECO:0007669"/>
    <property type="project" value="UniProtKB-KW"/>
</dbReference>
<dbReference type="Proteomes" id="UP000236449">
    <property type="component" value="Unassembled WGS sequence"/>
</dbReference>
<proteinExistence type="predicted"/>
<dbReference type="PANTHER" id="PTHR38037">
    <property type="entry name" value="ZN_PROTEASE DOMAIN-CONTAINING PROTEIN"/>
    <property type="match status" value="1"/>
</dbReference>
<dbReference type="RefSeq" id="WP_102954285.1">
    <property type="nucleotide sequence ID" value="NZ_JAPWHJ010000001.1"/>
</dbReference>
<name>A0A2J8I8F2_VIBDI</name>
<sequence>MKQQWKFLIPLMLSGGLMACSTTSNEGDAKDQAVQVEEPKQEVSQPERDLSKYETITPKVEPIVEPKPEVRPEQQPKPDPKPPMVADAKKTADGRLILGEQEWVYITGLKENFRARIDTGATTSSVSAVDVVPFERDGKDWVKFKIAHDDVMSKEFALPVERWVDIRQSSADGTQRRAVVMAWIQIGDLKENTEFTLTDRSHLTFPVLLGRSFFKDVALVDVSRKYIQPKHK</sequence>
<evidence type="ECO:0000256" key="1">
    <source>
        <dbReference type="SAM" id="MobiDB-lite"/>
    </source>
</evidence>
<evidence type="ECO:0000313" key="4">
    <source>
        <dbReference type="EMBL" id="PNI06816.1"/>
    </source>
</evidence>
<evidence type="ECO:0000256" key="2">
    <source>
        <dbReference type="SAM" id="SignalP"/>
    </source>
</evidence>
<feature type="signal peptide" evidence="2">
    <location>
        <begin position="1"/>
        <end position="19"/>
    </location>
</feature>
<dbReference type="OrthoDB" id="8546610at2"/>
<organism evidence="4 5">
    <name type="scientific">Vibrio diazotrophicus</name>
    <dbReference type="NCBI Taxonomy" id="685"/>
    <lineage>
        <taxon>Bacteria</taxon>
        <taxon>Pseudomonadati</taxon>
        <taxon>Pseudomonadota</taxon>
        <taxon>Gammaproteobacteria</taxon>
        <taxon>Vibrionales</taxon>
        <taxon>Vibrionaceae</taxon>
        <taxon>Vibrio</taxon>
    </lineage>
</organism>
<feature type="chain" id="PRO_5014372762" evidence="2">
    <location>
        <begin position="20"/>
        <end position="232"/>
    </location>
</feature>
<feature type="region of interest" description="Disordered" evidence="1">
    <location>
        <begin position="21"/>
        <end position="86"/>
    </location>
</feature>
<dbReference type="SUPFAM" id="SSF50630">
    <property type="entry name" value="Acid proteases"/>
    <property type="match status" value="1"/>
</dbReference>
<dbReference type="Gene3D" id="2.40.70.10">
    <property type="entry name" value="Acid Proteases"/>
    <property type="match status" value="1"/>
</dbReference>
<comment type="caution">
    <text evidence="4">The sequence shown here is derived from an EMBL/GenBank/DDBJ whole genome shotgun (WGS) entry which is preliminary data.</text>
</comment>
<feature type="compositionally biased region" description="Basic and acidic residues" evidence="1">
    <location>
        <begin position="27"/>
        <end position="52"/>
    </location>
</feature>
<accession>A0A2J8I8F2</accession>
<evidence type="ECO:0000313" key="5">
    <source>
        <dbReference type="Proteomes" id="UP000236449"/>
    </source>
</evidence>
<protein>
    <submittedName>
        <fullName evidence="4">ATP-dependent Zn protease</fullName>
    </submittedName>
</protein>
<feature type="compositionally biased region" description="Basic and acidic residues" evidence="1">
    <location>
        <begin position="62"/>
        <end position="80"/>
    </location>
</feature>
<dbReference type="EMBL" id="POSK01000001">
    <property type="protein sequence ID" value="PNI06816.1"/>
    <property type="molecule type" value="Genomic_DNA"/>
</dbReference>
<evidence type="ECO:0000259" key="3">
    <source>
        <dbReference type="Pfam" id="PF05618"/>
    </source>
</evidence>
<dbReference type="PROSITE" id="PS51257">
    <property type="entry name" value="PROKAR_LIPOPROTEIN"/>
    <property type="match status" value="1"/>
</dbReference>
<dbReference type="AlphaFoldDB" id="A0A2J8I8F2"/>
<gene>
    <name evidence="4" type="ORF">C1N32_02085</name>
</gene>
<feature type="domain" description="Retropepsin-like aspartic endopeptidase" evidence="3">
    <location>
        <begin position="97"/>
        <end position="231"/>
    </location>
</feature>
<reference evidence="4 5" key="1">
    <citation type="submission" date="2018-01" db="EMBL/GenBank/DDBJ databases">
        <title>Draft genome sequences of six Vibrio diazotrophicus strains isolated from deep-sea sediments of the Baltic Sea.</title>
        <authorList>
            <person name="Castillo D."/>
            <person name="Vandieken V."/>
            <person name="Chiang O."/>
            <person name="Middelboe M."/>
        </authorList>
    </citation>
    <scope>NUCLEOTIDE SEQUENCE [LARGE SCALE GENOMIC DNA]</scope>
    <source>
        <strain evidence="4 5">60.27F</strain>
    </source>
</reference>
<dbReference type="InterPro" id="IPR008503">
    <property type="entry name" value="Asp_endopeptidase"/>
</dbReference>
<dbReference type="Pfam" id="PF05618">
    <property type="entry name" value="Zn_protease"/>
    <property type="match status" value="1"/>
</dbReference>
<keyword evidence="4" id="KW-0645">Protease</keyword>
<dbReference type="GO" id="GO:0008233">
    <property type="term" value="F:peptidase activity"/>
    <property type="evidence" value="ECO:0007669"/>
    <property type="project" value="UniProtKB-KW"/>
</dbReference>
<dbReference type="InterPro" id="IPR021109">
    <property type="entry name" value="Peptidase_aspartic_dom_sf"/>
</dbReference>